<keyword evidence="10" id="KW-0282">Flagellum</keyword>
<evidence type="ECO:0000256" key="3">
    <source>
        <dbReference type="ARBA" id="ARBA00009677"/>
    </source>
</evidence>
<dbReference type="Pfam" id="PF00460">
    <property type="entry name" value="Flg_bb_rod"/>
    <property type="match status" value="1"/>
</dbReference>
<dbReference type="SUPFAM" id="SSF64518">
    <property type="entry name" value="Phase 1 flagellin"/>
    <property type="match status" value="2"/>
</dbReference>
<dbReference type="EMBL" id="FPBX01000006">
    <property type="protein sequence ID" value="SFU49047.1"/>
    <property type="molecule type" value="Genomic_DNA"/>
</dbReference>
<gene>
    <name evidence="10" type="ORF">SAMN04489707_10065</name>
</gene>
<dbReference type="InterPro" id="IPR053927">
    <property type="entry name" value="FlgK_helical"/>
</dbReference>
<evidence type="ECO:0000256" key="1">
    <source>
        <dbReference type="ARBA" id="ARBA00004365"/>
    </source>
</evidence>
<dbReference type="STRING" id="343013.SAMN04489707_10065"/>
<dbReference type="InterPro" id="IPR002371">
    <property type="entry name" value="FlgK"/>
</dbReference>
<dbReference type="InterPro" id="IPR010930">
    <property type="entry name" value="Flg_bb/hook_C_dom"/>
</dbReference>
<dbReference type="NCBIfam" id="TIGR02492">
    <property type="entry name" value="flgK_ends"/>
    <property type="match status" value="1"/>
</dbReference>
<dbReference type="GO" id="GO:0005198">
    <property type="term" value="F:structural molecule activity"/>
    <property type="evidence" value="ECO:0007669"/>
    <property type="project" value="InterPro"/>
</dbReference>
<evidence type="ECO:0000256" key="2">
    <source>
        <dbReference type="ARBA" id="ARBA00004613"/>
    </source>
</evidence>
<protein>
    <recommendedName>
        <fullName evidence="4">Flagellar hook-associated protein 1</fullName>
    </recommendedName>
</protein>
<dbReference type="OrthoDB" id="9802553at2"/>
<dbReference type="PRINTS" id="PR01005">
    <property type="entry name" value="FLGHOOKAP1"/>
</dbReference>
<evidence type="ECO:0000259" key="8">
    <source>
        <dbReference type="Pfam" id="PF06429"/>
    </source>
</evidence>
<evidence type="ECO:0000259" key="9">
    <source>
        <dbReference type="Pfam" id="PF22638"/>
    </source>
</evidence>
<dbReference type="AlphaFoldDB" id="A0A1I7GKQ4"/>
<keyword evidence="5" id="KW-0964">Secreted</keyword>
<comment type="similarity">
    <text evidence="3">Belongs to the flagella basal body rod proteins family.</text>
</comment>
<dbReference type="PANTHER" id="PTHR30033">
    <property type="entry name" value="FLAGELLAR HOOK-ASSOCIATED PROTEIN 1"/>
    <property type="match status" value="1"/>
</dbReference>
<dbReference type="InterPro" id="IPR001444">
    <property type="entry name" value="Flag_bb_rod_N"/>
</dbReference>
<evidence type="ECO:0000313" key="10">
    <source>
        <dbReference type="EMBL" id="SFU49047.1"/>
    </source>
</evidence>
<sequence length="658" mass="68751">MSLLNVGARALMANQVALQTTGHNIANVSTAGYSRQSAQMVTVQGQFTGNGYVGQGVDVQTILRNHNELLTRQAAMAGSAQSSDVVRVQRLEQMQDVFSGGKDGLGTAISDMLGSLSDVLNSPTDMTARTVTLTRMSETAARFRSAADRLYDIENTVNEQLKNNVTKINSLAKNIADVNEQIASATGNGQVPNDLLDKRDQLIRELNQYIQTTQIPADDGSVGLFIAGSQPLVLGNTATPMSVSEASEFPGSGKIAVYFNRPGASPLELNESMLGGGEVTGLLRFANNDLAEGRNLLGRMAQAIGMSMNAQNKLGLTLDGQLGKDLFSVPTSAPGYSSGVGVGSVAFSNPTQFAASDYEVRFTTPPAGQVVRLSDGKATAFTDLTNLASQQIDGLTFNVTTAGNAGERILFKPFANTAANIQGLVNAPSELAAANQINAAMGTSNAGSLQLSGLKATGIPALTLPAFGTNVTLSFNGTGGFSIAGAAGTPMDISTTPPTPLTPTNPGPPPVYSYTSGQAINVDGWQITLQGTPKAGDTVRIGNALDPQYGDAYKRNAGNAGALMNLRDAQMFDNATLQDGWASAMSQVGTRTQSAQYAANMSTSIADSLESQRVAVSGVNLDEEAAKLIQYQQAYQASAKMLQIAQSIFDSLLQTVSR</sequence>
<dbReference type="GO" id="GO:0005576">
    <property type="term" value="C:extracellular region"/>
    <property type="evidence" value="ECO:0007669"/>
    <property type="project" value="UniProtKB-SubCell"/>
</dbReference>
<feature type="domain" description="Flagellar basal-body/hook protein C-terminal" evidence="8">
    <location>
        <begin position="611"/>
        <end position="654"/>
    </location>
</feature>
<evidence type="ECO:0000256" key="6">
    <source>
        <dbReference type="ARBA" id="ARBA00023143"/>
    </source>
</evidence>
<evidence type="ECO:0000313" key="11">
    <source>
        <dbReference type="Proteomes" id="UP000183656"/>
    </source>
</evidence>
<dbReference type="Proteomes" id="UP000183656">
    <property type="component" value="Unassembled WGS sequence"/>
</dbReference>
<dbReference type="PANTHER" id="PTHR30033:SF1">
    <property type="entry name" value="FLAGELLAR HOOK-ASSOCIATED PROTEIN 1"/>
    <property type="match status" value="1"/>
</dbReference>
<name>A0A1I7GKQ4_9BURK</name>
<comment type="subcellular location">
    <subcellularLocation>
        <location evidence="1">Bacterial flagellum</location>
    </subcellularLocation>
    <subcellularLocation>
        <location evidence="2">Secreted</location>
    </subcellularLocation>
</comment>
<evidence type="ECO:0000256" key="4">
    <source>
        <dbReference type="ARBA" id="ARBA00016244"/>
    </source>
</evidence>
<dbReference type="Pfam" id="PF06429">
    <property type="entry name" value="Flg_bbr_C"/>
    <property type="match status" value="1"/>
</dbReference>
<feature type="domain" description="Flagellar hook-associated protein FlgK helical" evidence="9">
    <location>
        <begin position="91"/>
        <end position="327"/>
    </location>
</feature>
<accession>A0A1I7GKQ4</accession>
<keyword evidence="11" id="KW-1185">Reference proteome</keyword>
<reference evidence="10 11" key="1">
    <citation type="submission" date="2016-10" db="EMBL/GenBank/DDBJ databases">
        <authorList>
            <person name="de Groot N.N."/>
        </authorList>
    </citation>
    <scope>NUCLEOTIDE SEQUENCE [LARGE SCALE GENOMIC DNA]</scope>
    <source>
        <strain evidence="10 11">R-24608</strain>
    </source>
</reference>
<evidence type="ECO:0000259" key="7">
    <source>
        <dbReference type="Pfam" id="PF00460"/>
    </source>
</evidence>
<feature type="domain" description="Flagellar basal body rod protein N-terminal" evidence="7">
    <location>
        <begin position="4"/>
        <end position="33"/>
    </location>
</feature>
<organism evidence="10 11">
    <name type="scientific">Paenacidovorax caeni</name>
    <dbReference type="NCBI Taxonomy" id="343013"/>
    <lineage>
        <taxon>Bacteria</taxon>
        <taxon>Pseudomonadati</taxon>
        <taxon>Pseudomonadota</taxon>
        <taxon>Betaproteobacteria</taxon>
        <taxon>Burkholderiales</taxon>
        <taxon>Comamonadaceae</taxon>
        <taxon>Paenacidovorax</taxon>
    </lineage>
</organism>
<keyword evidence="10" id="KW-0966">Cell projection</keyword>
<dbReference type="GO" id="GO:0009424">
    <property type="term" value="C:bacterial-type flagellum hook"/>
    <property type="evidence" value="ECO:0007669"/>
    <property type="project" value="InterPro"/>
</dbReference>
<dbReference type="GO" id="GO:0044780">
    <property type="term" value="P:bacterial-type flagellum assembly"/>
    <property type="evidence" value="ECO:0007669"/>
    <property type="project" value="InterPro"/>
</dbReference>
<evidence type="ECO:0000256" key="5">
    <source>
        <dbReference type="ARBA" id="ARBA00022525"/>
    </source>
</evidence>
<proteinExistence type="inferred from homology"/>
<keyword evidence="6" id="KW-0975">Bacterial flagellum</keyword>
<dbReference type="Pfam" id="PF22638">
    <property type="entry name" value="FlgK_D1"/>
    <property type="match status" value="1"/>
</dbReference>
<dbReference type="RefSeq" id="WP_054257184.1">
    <property type="nucleotide sequence ID" value="NZ_CYIG01000032.1"/>
</dbReference>
<keyword evidence="10" id="KW-0969">Cilium</keyword>